<dbReference type="Proteomes" id="UP000216147">
    <property type="component" value="Unassembled WGS sequence"/>
</dbReference>
<evidence type="ECO:0000313" key="2">
    <source>
        <dbReference type="Proteomes" id="UP000216147"/>
    </source>
</evidence>
<evidence type="ECO:0008006" key="3">
    <source>
        <dbReference type="Google" id="ProtNLM"/>
    </source>
</evidence>
<organism evidence="1 2">
    <name type="scientific">Brevundimonas subvibrioides</name>
    <dbReference type="NCBI Taxonomy" id="74313"/>
    <lineage>
        <taxon>Bacteria</taxon>
        <taxon>Pseudomonadati</taxon>
        <taxon>Pseudomonadota</taxon>
        <taxon>Alphaproteobacteria</taxon>
        <taxon>Caulobacterales</taxon>
        <taxon>Caulobacteraceae</taxon>
        <taxon>Brevundimonas</taxon>
    </lineage>
</organism>
<evidence type="ECO:0000313" key="1">
    <source>
        <dbReference type="EMBL" id="OYX55597.1"/>
    </source>
</evidence>
<reference evidence="1 2" key="1">
    <citation type="submission" date="2017-03" db="EMBL/GenBank/DDBJ databases">
        <title>Lifting the veil on microbial sulfur biogeochemistry in mining wastewaters.</title>
        <authorList>
            <person name="Kantor R.S."/>
            <person name="Colenbrander Nelson T."/>
            <person name="Marshall S."/>
            <person name="Bennett D."/>
            <person name="Apte S."/>
            <person name="Camacho D."/>
            <person name="Thomas B.C."/>
            <person name="Warren L.A."/>
            <person name="Banfield J.F."/>
        </authorList>
    </citation>
    <scope>NUCLEOTIDE SEQUENCE [LARGE SCALE GENOMIC DNA]</scope>
    <source>
        <strain evidence="1">32-68-21</strain>
    </source>
</reference>
<comment type="caution">
    <text evidence="1">The sequence shown here is derived from an EMBL/GenBank/DDBJ whole genome shotgun (WGS) entry which is preliminary data.</text>
</comment>
<protein>
    <recommendedName>
        <fullName evidence="3">DUF4908 domain-containing protein</fullName>
    </recommendedName>
</protein>
<accession>A0A258HG60</accession>
<name>A0A258HG60_9CAUL</name>
<dbReference type="Pfam" id="PF16252">
    <property type="entry name" value="DUF4908"/>
    <property type="match status" value="1"/>
</dbReference>
<dbReference type="EMBL" id="NCEQ01000013">
    <property type="protein sequence ID" value="OYX55597.1"/>
    <property type="molecule type" value="Genomic_DNA"/>
</dbReference>
<dbReference type="AlphaFoldDB" id="A0A258HG60"/>
<dbReference type="InterPro" id="IPR032591">
    <property type="entry name" value="DUF4908"/>
</dbReference>
<gene>
    <name evidence="1" type="ORF">B7Y86_13150</name>
</gene>
<proteinExistence type="predicted"/>
<sequence length="260" mass="28112">MSSRVKHETARSPVPATMAFAVVVLAIMVASAAEAQVRGNAQAEQNQTFQNDSQRGLPANGLYASDVGERFIFDGRGTRPLFRFERREETWVLRSTPAPRGDVIYRNDGGAQILRVTPDGGLTLYTTRTPNGSPASRIGVAPPLELPTLGPIRLFTLMNQRGSLVSQALGRLIVVNLTGEQSEALMVDALIVTTEAVIRMARTPTFRDRVNGLRSITLVEGARSSVTFSRGDLRVVVDPRQGQAGRPSSSSIIQAVATRD</sequence>